<keyword evidence="3" id="KW-1185">Reference proteome</keyword>
<dbReference type="CDD" id="cd00158">
    <property type="entry name" value="RHOD"/>
    <property type="match status" value="1"/>
</dbReference>
<proteinExistence type="predicted"/>
<dbReference type="SMART" id="SM00450">
    <property type="entry name" value="RHOD"/>
    <property type="match status" value="1"/>
</dbReference>
<dbReference type="Proteomes" id="UP001165341">
    <property type="component" value="Unassembled WGS sequence"/>
</dbReference>
<name>A0AA41UKZ7_9MICO</name>
<reference evidence="2" key="1">
    <citation type="submission" date="2022-03" db="EMBL/GenBank/DDBJ databases">
        <title>Cryobacterium sp. nov. strain ZS14-85, isolated from Antarctic soil.</title>
        <authorList>
            <person name="Li J."/>
            <person name="Niu G."/>
        </authorList>
    </citation>
    <scope>NUCLEOTIDE SEQUENCE</scope>
    <source>
        <strain evidence="2">ZS14-85</strain>
    </source>
</reference>
<feature type="domain" description="Rhodanese" evidence="1">
    <location>
        <begin position="11"/>
        <end position="98"/>
    </location>
</feature>
<dbReference type="SUPFAM" id="SSF52821">
    <property type="entry name" value="Rhodanese/Cell cycle control phosphatase"/>
    <property type="match status" value="1"/>
</dbReference>
<gene>
    <name evidence="2" type="ORF">MQH31_11410</name>
</gene>
<dbReference type="InterPro" id="IPR001763">
    <property type="entry name" value="Rhodanese-like_dom"/>
</dbReference>
<dbReference type="PANTHER" id="PTHR43031:SF1">
    <property type="entry name" value="PYRIDINE NUCLEOTIDE-DISULPHIDE OXIDOREDUCTASE"/>
    <property type="match status" value="1"/>
</dbReference>
<dbReference type="InterPro" id="IPR050229">
    <property type="entry name" value="GlpE_sulfurtransferase"/>
</dbReference>
<accession>A0AA41UKZ7</accession>
<dbReference type="EMBL" id="JALGAR010000002">
    <property type="protein sequence ID" value="MCI4658416.1"/>
    <property type="molecule type" value="Genomic_DNA"/>
</dbReference>
<evidence type="ECO:0000313" key="3">
    <source>
        <dbReference type="Proteomes" id="UP001165341"/>
    </source>
</evidence>
<evidence type="ECO:0000313" key="2">
    <source>
        <dbReference type="EMBL" id="MCI4658416.1"/>
    </source>
</evidence>
<comment type="caution">
    <text evidence="2">The sequence shown here is derived from an EMBL/GenBank/DDBJ whole genome shotgun (WGS) entry which is preliminary data.</text>
</comment>
<dbReference type="RefSeq" id="WP_243012136.1">
    <property type="nucleotide sequence ID" value="NZ_JALGAR010000002.1"/>
</dbReference>
<dbReference type="InterPro" id="IPR036873">
    <property type="entry name" value="Rhodanese-like_dom_sf"/>
</dbReference>
<dbReference type="PANTHER" id="PTHR43031">
    <property type="entry name" value="FAD-DEPENDENT OXIDOREDUCTASE"/>
    <property type="match status" value="1"/>
</dbReference>
<sequence length="100" mass="10512">MKEITVTELAALDHPAVVDVREQAEYDSVHAEGVQLIPLGELVQRLDEVPHTGPVYVVCHLGGRSAQATGFLAAQGIDAINVVGGMDAWQRAGLPVSGKA</sequence>
<organism evidence="2 3">
    <name type="scientific">Cryobacterium zhongshanensis</name>
    <dbReference type="NCBI Taxonomy" id="2928153"/>
    <lineage>
        <taxon>Bacteria</taxon>
        <taxon>Bacillati</taxon>
        <taxon>Actinomycetota</taxon>
        <taxon>Actinomycetes</taxon>
        <taxon>Micrococcales</taxon>
        <taxon>Microbacteriaceae</taxon>
        <taxon>Cryobacterium</taxon>
    </lineage>
</organism>
<dbReference type="AlphaFoldDB" id="A0AA41UKZ7"/>
<dbReference type="Gene3D" id="3.40.250.10">
    <property type="entry name" value="Rhodanese-like domain"/>
    <property type="match status" value="1"/>
</dbReference>
<protein>
    <submittedName>
        <fullName evidence="2">Rhodanese-like domain-containing protein</fullName>
    </submittedName>
</protein>
<dbReference type="Pfam" id="PF00581">
    <property type="entry name" value="Rhodanese"/>
    <property type="match status" value="1"/>
</dbReference>
<evidence type="ECO:0000259" key="1">
    <source>
        <dbReference type="PROSITE" id="PS50206"/>
    </source>
</evidence>
<dbReference type="PROSITE" id="PS50206">
    <property type="entry name" value="RHODANESE_3"/>
    <property type="match status" value="1"/>
</dbReference>